<protein>
    <recommendedName>
        <fullName evidence="2">J domain-containing protein</fullName>
    </recommendedName>
</protein>
<dbReference type="EMBL" id="KI966412">
    <property type="protein sequence ID" value="EWC47135.1"/>
    <property type="molecule type" value="Genomic_DNA"/>
</dbReference>
<dbReference type="SMART" id="SM00271">
    <property type="entry name" value="DnaJ"/>
    <property type="match status" value="1"/>
</dbReference>
<dbReference type="PANTHER" id="PTHR44825">
    <property type="match status" value="1"/>
</dbReference>
<dbReference type="AlphaFoldDB" id="W7IDR6"/>
<dbReference type="Proteomes" id="UP000024837">
    <property type="component" value="Unassembled WGS sequence"/>
</dbReference>
<dbReference type="CDD" id="cd06257">
    <property type="entry name" value="DnaJ"/>
    <property type="match status" value="1"/>
</dbReference>
<feature type="compositionally biased region" description="Basic and acidic residues" evidence="1">
    <location>
        <begin position="348"/>
        <end position="376"/>
    </location>
</feature>
<evidence type="ECO:0000313" key="3">
    <source>
        <dbReference type="EMBL" id="EWC47135.1"/>
    </source>
</evidence>
<dbReference type="InterPro" id="IPR052763">
    <property type="entry name" value="DnaJ_C4"/>
</dbReference>
<dbReference type="PANTHER" id="PTHR44825:SF1">
    <property type="entry name" value="DNAJ HOMOLOG SUBFAMILY C MEMBER 4"/>
    <property type="match status" value="1"/>
</dbReference>
<dbReference type="OrthoDB" id="10250354at2759"/>
<dbReference type="InterPro" id="IPR001623">
    <property type="entry name" value="DnaJ_domain"/>
</dbReference>
<keyword evidence="4" id="KW-1185">Reference proteome</keyword>
<dbReference type="InterPro" id="IPR036869">
    <property type="entry name" value="J_dom_sf"/>
</dbReference>
<feature type="region of interest" description="Disordered" evidence="1">
    <location>
        <begin position="25"/>
        <end position="44"/>
    </location>
</feature>
<feature type="region of interest" description="Disordered" evidence="1">
    <location>
        <begin position="65"/>
        <end position="199"/>
    </location>
</feature>
<feature type="compositionally biased region" description="Basic and acidic residues" evidence="1">
    <location>
        <begin position="25"/>
        <end position="38"/>
    </location>
</feature>
<sequence length="400" mass="45730">MATQTHYALLGVLPTASTDEIKKAWKAKARETHPDKNGGTEAATKAFQELQAAYECLSDPVRRAEYDDMLKSSSSRNRSPGQHRSRHRPDGSKTPRPKTPGSPHDERERHRSSHGRAKTPRPKTPGSPHDERYRPRTPGNPYADQYRPRSSGSPFAEREQRRAPRPDSYRPGSSSNPFAEQRGTPRHDQYRSRPSSPNFAAEGAHFQERWRSHIHRQASIQRGFAALERVRLDLGSLRRRAADVQGEMEDLERGSQTGRPCRYGVNMRGGPMDPWLREKILDCRHEMEMLQSQIRDLRGEEAEIGDVEGAWDEWCRRDDLLRAEGERLERERRRAAGGAEARWMAGEGRGEWEWESRAGEERSWGGRGPRPSESRARSRGGQAPRDGGRARGTREPDYWY</sequence>
<feature type="compositionally biased region" description="Polar residues" evidence="1">
    <location>
        <begin position="71"/>
        <end position="80"/>
    </location>
</feature>
<evidence type="ECO:0000313" key="4">
    <source>
        <dbReference type="Proteomes" id="UP000024837"/>
    </source>
</evidence>
<reference evidence="3 4" key="1">
    <citation type="submission" date="2013-05" db="EMBL/GenBank/DDBJ databases">
        <title>Drechslerella stenobrocha genome reveals carnivorous origination and mechanical trapping mechanism of predatory fungi.</title>
        <authorList>
            <person name="Liu X."/>
            <person name="Zhang W."/>
            <person name="Liu K."/>
        </authorList>
    </citation>
    <scope>NUCLEOTIDE SEQUENCE [LARGE SCALE GENOMIC DNA]</scope>
    <source>
        <strain evidence="3 4">248</strain>
    </source>
</reference>
<evidence type="ECO:0000256" key="1">
    <source>
        <dbReference type="SAM" id="MobiDB-lite"/>
    </source>
</evidence>
<feature type="compositionally biased region" description="Basic and acidic residues" evidence="1">
    <location>
        <begin position="386"/>
        <end position="400"/>
    </location>
</feature>
<dbReference type="HOGENOM" id="CLU_688924_0_0_1"/>
<dbReference type="PRINTS" id="PR00625">
    <property type="entry name" value="JDOMAIN"/>
</dbReference>
<proteinExistence type="predicted"/>
<feature type="domain" description="J" evidence="2">
    <location>
        <begin position="5"/>
        <end position="70"/>
    </location>
</feature>
<dbReference type="InterPro" id="IPR018253">
    <property type="entry name" value="DnaJ_domain_CS"/>
</dbReference>
<dbReference type="PROSITE" id="PS50076">
    <property type="entry name" value="DNAJ_2"/>
    <property type="match status" value="1"/>
</dbReference>
<gene>
    <name evidence="3" type="ORF">DRE_03504</name>
</gene>
<dbReference type="SUPFAM" id="SSF46565">
    <property type="entry name" value="Chaperone J-domain"/>
    <property type="match status" value="1"/>
</dbReference>
<feature type="region of interest" description="Disordered" evidence="1">
    <location>
        <begin position="329"/>
        <end position="400"/>
    </location>
</feature>
<feature type="compositionally biased region" description="Basic and acidic residues" evidence="1">
    <location>
        <begin position="156"/>
        <end position="168"/>
    </location>
</feature>
<feature type="compositionally biased region" description="Low complexity" evidence="1">
    <location>
        <begin position="336"/>
        <end position="346"/>
    </location>
</feature>
<dbReference type="Gene3D" id="1.10.287.110">
    <property type="entry name" value="DnaJ domain"/>
    <property type="match status" value="1"/>
</dbReference>
<feature type="compositionally biased region" description="Basic residues" evidence="1">
    <location>
        <begin position="110"/>
        <end position="121"/>
    </location>
</feature>
<evidence type="ECO:0000259" key="2">
    <source>
        <dbReference type="PROSITE" id="PS50076"/>
    </source>
</evidence>
<dbReference type="Pfam" id="PF00226">
    <property type="entry name" value="DnaJ"/>
    <property type="match status" value="1"/>
</dbReference>
<accession>W7IDR6</accession>
<organism evidence="3 4">
    <name type="scientific">Drechslerella stenobrocha 248</name>
    <dbReference type="NCBI Taxonomy" id="1043628"/>
    <lineage>
        <taxon>Eukaryota</taxon>
        <taxon>Fungi</taxon>
        <taxon>Dikarya</taxon>
        <taxon>Ascomycota</taxon>
        <taxon>Pezizomycotina</taxon>
        <taxon>Orbiliomycetes</taxon>
        <taxon>Orbiliales</taxon>
        <taxon>Orbiliaceae</taxon>
        <taxon>Drechslerella</taxon>
    </lineage>
</organism>
<dbReference type="PROSITE" id="PS00636">
    <property type="entry name" value="DNAJ_1"/>
    <property type="match status" value="1"/>
</dbReference>
<name>W7IDR6_9PEZI</name>